<evidence type="ECO:0000259" key="2">
    <source>
        <dbReference type="Pfam" id="PF07687"/>
    </source>
</evidence>
<feature type="domain" description="Peptidase M20 dimerisation" evidence="2">
    <location>
        <begin position="229"/>
        <end position="319"/>
    </location>
</feature>
<dbReference type="SUPFAM" id="SSF53187">
    <property type="entry name" value="Zn-dependent exopeptidases"/>
    <property type="match status" value="1"/>
</dbReference>
<keyword evidence="1" id="KW-0479">Metal-binding</keyword>
<evidence type="ECO:0000313" key="3">
    <source>
        <dbReference type="EMBL" id="BCJ38708.1"/>
    </source>
</evidence>
<dbReference type="PIRSF" id="PIRSF005962">
    <property type="entry name" value="Pept_M20D_amidohydro"/>
    <property type="match status" value="1"/>
</dbReference>
<dbReference type="Gene3D" id="3.40.630.10">
    <property type="entry name" value="Zn peptidases"/>
    <property type="match status" value="2"/>
</dbReference>
<dbReference type="GO" id="GO:0046872">
    <property type="term" value="F:metal ion binding"/>
    <property type="evidence" value="ECO:0007669"/>
    <property type="project" value="UniProtKB-KW"/>
</dbReference>
<protein>
    <submittedName>
        <fullName evidence="3">Peptidase M20</fullName>
    </submittedName>
</protein>
<comment type="cofactor">
    <cofactor evidence="1">
        <name>Mn(2+)</name>
        <dbReference type="ChEBI" id="CHEBI:29035"/>
    </cofactor>
    <text evidence="1">The Mn(2+) ion enhances activity.</text>
</comment>
<feature type="binding site" evidence="1">
    <location>
        <position position="146"/>
    </location>
    <ligand>
        <name>Mn(2+)</name>
        <dbReference type="ChEBI" id="CHEBI:29035"/>
        <label>2</label>
    </ligand>
</feature>
<keyword evidence="1" id="KW-0464">Manganese</keyword>
<dbReference type="InterPro" id="IPR002933">
    <property type="entry name" value="Peptidase_M20"/>
</dbReference>
<feature type="binding site" evidence="1">
    <location>
        <position position="148"/>
    </location>
    <ligand>
        <name>Mn(2+)</name>
        <dbReference type="ChEBI" id="CHEBI:29035"/>
        <label>2</label>
    </ligand>
</feature>
<name>A0A7R7I148_9ACTN</name>
<dbReference type="InterPro" id="IPR036264">
    <property type="entry name" value="Bact_exopeptidase_dim_dom"/>
</dbReference>
<reference evidence="3 4" key="1">
    <citation type="submission" date="2020-08" db="EMBL/GenBank/DDBJ databases">
        <title>Whole genome shotgun sequence of Actinocatenispora thailandica NBRC 105041.</title>
        <authorList>
            <person name="Komaki H."/>
            <person name="Tamura T."/>
        </authorList>
    </citation>
    <scope>NUCLEOTIDE SEQUENCE [LARGE SCALE GENOMIC DNA]</scope>
    <source>
        <strain evidence="3 4">NBRC 105041</strain>
    </source>
</reference>
<dbReference type="Pfam" id="PF01546">
    <property type="entry name" value="Peptidase_M20"/>
    <property type="match status" value="1"/>
</dbReference>
<organism evidence="3 4">
    <name type="scientific">Actinocatenispora thailandica</name>
    <dbReference type="NCBI Taxonomy" id="227318"/>
    <lineage>
        <taxon>Bacteria</taxon>
        <taxon>Bacillati</taxon>
        <taxon>Actinomycetota</taxon>
        <taxon>Actinomycetes</taxon>
        <taxon>Micromonosporales</taxon>
        <taxon>Micromonosporaceae</taxon>
        <taxon>Actinocatenispora</taxon>
    </lineage>
</organism>
<dbReference type="RefSeq" id="WP_203964700.1">
    <property type="nucleotide sequence ID" value="NZ_AP023355.1"/>
</dbReference>
<dbReference type="Proteomes" id="UP000611640">
    <property type="component" value="Chromosome"/>
</dbReference>
<accession>A0A7R7I148</accession>
<dbReference type="GO" id="GO:0016805">
    <property type="term" value="F:dipeptidase activity"/>
    <property type="evidence" value="ECO:0007669"/>
    <property type="project" value="TreeGrafter"/>
</dbReference>
<dbReference type="InterPro" id="IPR052030">
    <property type="entry name" value="Peptidase_M20/M20A_hydrolases"/>
</dbReference>
<dbReference type="KEGG" id="atl:Athai_62110"/>
<dbReference type="EMBL" id="AP023355">
    <property type="protein sequence ID" value="BCJ38708.1"/>
    <property type="molecule type" value="Genomic_DNA"/>
</dbReference>
<dbReference type="InterPro" id="IPR011650">
    <property type="entry name" value="Peptidase_M20_dimer"/>
</dbReference>
<dbReference type="PANTHER" id="PTHR30575:SF3">
    <property type="entry name" value="PEPTIDASE M20 DIMERISATION DOMAIN-CONTAINING PROTEIN"/>
    <property type="match status" value="1"/>
</dbReference>
<sequence length="427" mass="44061">MTDPVETDQPTDVVALRRDLHRHPEVGFTEFRTASRAAGRLDDLGWQVAAGETVLDPDARLGVPDGAELSAAYRRAERSGADPRYLPALRGGLTGVVARLRGSRPGPVLALRADLDALPLDESGSDDHAPGRLGFRSGWPGRMHACGHDGHVAVALALAERLTDRDFPGEVRLILQPAEEGGRGGAAMVAAGVADDIDVFVAPHLGMGLPTGTICTDVAGLLANSKLRAVFRGAAAHASMAPEHGRHALLGAAAATLAVHSMPAFSGHQTRVNVGALHGGTVSNIVPDRAELRLETRADDGEVNAELERRVRQMLAGAASSYGLDVDVELIGAVTTAGNDPAVTAALRDAAERIGATVGAAGAGIGSDDATAFMRRVQERGGVAGYFGIGASSPAPHHSGTFDLDEAALPLAVDLLESLVRNQTAAG</sequence>
<dbReference type="SUPFAM" id="SSF55031">
    <property type="entry name" value="Bacterial exopeptidase dimerisation domain"/>
    <property type="match status" value="1"/>
</dbReference>
<dbReference type="GO" id="GO:0071713">
    <property type="term" value="F:para-aminobenzoyl-glutamate hydrolase activity"/>
    <property type="evidence" value="ECO:0007669"/>
    <property type="project" value="TreeGrafter"/>
</dbReference>
<evidence type="ECO:0000256" key="1">
    <source>
        <dbReference type="PIRSR" id="PIRSR005962-1"/>
    </source>
</evidence>
<feature type="binding site" evidence="1">
    <location>
        <position position="204"/>
    </location>
    <ligand>
        <name>Mn(2+)</name>
        <dbReference type="ChEBI" id="CHEBI:29035"/>
        <label>2</label>
    </ligand>
</feature>
<dbReference type="AlphaFoldDB" id="A0A7R7I148"/>
<feature type="binding site" evidence="1">
    <location>
        <position position="398"/>
    </location>
    <ligand>
        <name>Mn(2+)</name>
        <dbReference type="ChEBI" id="CHEBI:29035"/>
        <label>2</label>
    </ligand>
</feature>
<proteinExistence type="predicted"/>
<dbReference type="GO" id="GO:0005737">
    <property type="term" value="C:cytoplasm"/>
    <property type="evidence" value="ECO:0007669"/>
    <property type="project" value="TreeGrafter"/>
</dbReference>
<evidence type="ECO:0000313" key="4">
    <source>
        <dbReference type="Proteomes" id="UP000611640"/>
    </source>
</evidence>
<keyword evidence="4" id="KW-1185">Reference proteome</keyword>
<dbReference type="InterPro" id="IPR017439">
    <property type="entry name" value="Amidohydrolase"/>
</dbReference>
<gene>
    <name evidence="3" type="ORF">Athai_62110</name>
</gene>
<dbReference type="NCBIfam" id="TIGR01891">
    <property type="entry name" value="amidohydrolases"/>
    <property type="match status" value="1"/>
</dbReference>
<dbReference type="PANTHER" id="PTHR30575">
    <property type="entry name" value="PEPTIDASE M20"/>
    <property type="match status" value="1"/>
</dbReference>
<dbReference type="Pfam" id="PF07687">
    <property type="entry name" value="M20_dimer"/>
    <property type="match status" value="1"/>
</dbReference>
<feature type="binding site" evidence="1">
    <location>
        <position position="180"/>
    </location>
    <ligand>
        <name>Mn(2+)</name>
        <dbReference type="ChEBI" id="CHEBI:29035"/>
        <label>2</label>
    </ligand>
</feature>
<dbReference type="GO" id="GO:0046657">
    <property type="term" value="P:folic acid catabolic process"/>
    <property type="evidence" value="ECO:0007669"/>
    <property type="project" value="TreeGrafter"/>
</dbReference>